<accession>A0ABT2RM17</accession>
<keyword evidence="1" id="KW-0472">Membrane</keyword>
<evidence type="ECO:0000313" key="3">
    <source>
        <dbReference type="EMBL" id="MCU6686459.1"/>
    </source>
</evidence>
<evidence type="ECO:0000259" key="2">
    <source>
        <dbReference type="Pfam" id="PF01882"/>
    </source>
</evidence>
<reference evidence="3 4" key="1">
    <citation type="journal article" date="2021" name="ISME Commun">
        <title>Automated analysis of genomic sequences facilitates high-throughput and comprehensive description of bacteria.</title>
        <authorList>
            <person name="Hitch T.C.A."/>
        </authorList>
    </citation>
    <scope>NUCLEOTIDE SEQUENCE [LARGE SCALE GENOMIC DNA]</scope>
    <source>
        <strain evidence="3 4">Sanger_03</strain>
    </source>
</reference>
<keyword evidence="4" id="KW-1185">Reference proteome</keyword>
<feature type="domain" description="DUF58" evidence="2">
    <location>
        <begin position="201"/>
        <end position="277"/>
    </location>
</feature>
<feature type="transmembrane region" description="Helical" evidence="1">
    <location>
        <begin position="5"/>
        <end position="24"/>
    </location>
</feature>
<dbReference type="PANTHER" id="PTHR34351:SF2">
    <property type="entry name" value="DUF58 DOMAIN-CONTAINING PROTEIN"/>
    <property type="match status" value="1"/>
</dbReference>
<evidence type="ECO:0000313" key="4">
    <source>
        <dbReference type="Proteomes" id="UP001652431"/>
    </source>
</evidence>
<feature type="transmembrane region" description="Helical" evidence="1">
    <location>
        <begin position="30"/>
        <end position="52"/>
    </location>
</feature>
<organism evidence="3 4">
    <name type="scientific">Dorea acetigenes</name>
    <dbReference type="NCBI Taxonomy" id="2981787"/>
    <lineage>
        <taxon>Bacteria</taxon>
        <taxon>Bacillati</taxon>
        <taxon>Bacillota</taxon>
        <taxon>Clostridia</taxon>
        <taxon>Lachnospirales</taxon>
        <taxon>Lachnospiraceae</taxon>
        <taxon>Dorea</taxon>
    </lineage>
</organism>
<keyword evidence="1" id="KW-1133">Transmembrane helix</keyword>
<name>A0ABT2RM17_9FIRM</name>
<comment type="caution">
    <text evidence="3">The sequence shown here is derived from an EMBL/GenBank/DDBJ whole genome shotgun (WGS) entry which is preliminary data.</text>
</comment>
<sequence length="387" mass="43165">MTKKIISSLSGWIFVLGIFCLLAVGQGGRTAWICLGAWGVFPVISYGMNLLLKKKLEAEFQTPATVEKREGKTVCLQITNPSWIPAACVLCSVEMCNRLTGERTEEILFMSAPSRGTVRKELSISSDKCGYLELSVRKSYLMDWAGFLPVKCSVQAEGRVAVLPDTFEPRVLLKQEAARQEDADSWSQERKGNDAAEVFSLREYAEGDSLRQIHWKLSSKRQQLIVKEASFPVEKSLLLFWDKNAAASTAEEMDAMAECTVSIAQELVRQGITFTLGWSEGREEVFEEIQTEEDNISAIPRMLKYGAEILENEETFGSSGRISAYGINGRSFGKIIYFGKTVPEHEIFAGESAVTMVVCDKEVSHPVFPVVVFTAENYQEDLETIEL</sequence>
<gene>
    <name evidence="3" type="ORF">OCV99_07830</name>
</gene>
<dbReference type="InterPro" id="IPR002881">
    <property type="entry name" value="DUF58"/>
</dbReference>
<proteinExistence type="predicted"/>
<protein>
    <submittedName>
        <fullName evidence="3">DUF58 domain-containing protein</fullName>
    </submittedName>
</protein>
<dbReference type="RefSeq" id="WP_158369539.1">
    <property type="nucleotide sequence ID" value="NZ_JAOQJU010000007.1"/>
</dbReference>
<dbReference type="Proteomes" id="UP001652431">
    <property type="component" value="Unassembled WGS sequence"/>
</dbReference>
<dbReference type="PANTHER" id="PTHR34351">
    <property type="entry name" value="SLR1927 PROTEIN-RELATED"/>
    <property type="match status" value="1"/>
</dbReference>
<dbReference type="Pfam" id="PF01882">
    <property type="entry name" value="DUF58"/>
    <property type="match status" value="1"/>
</dbReference>
<keyword evidence="1" id="KW-0812">Transmembrane</keyword>
<dbReference type="EMBL" id="JAOQJU010000007">
    <property type="protein sequence ID" value="MCU6686459.1"/>
    <property type="molecule type" value="Genomic_DNA"/>
</dbReference>
<evidence type="ECO:0000256" key="1">
    <source>
        <dbReference type="SAM" id="Phobius"/>
    </source>
</evidence>